<proteinExistence type="predicted"/>
<dbReference type="Proteomes" id="UP001430953">
    <property type="component" value="Unassembled WGS sequence"/>
</dbReference>
<gene>
    <name evidence="1" type="ORF">PUN28_020276</name>
</gene>
<name>A0AAW2E8Q2_9HYME</name>
<evidence type="ECO:0000313" key="2">
    <source>
        <dbReference type="Proteomes" id="UP001430953"/>
    </source>
</evidence>
<dbReference type="AlphaFoldDB" id="A0AAW2E8Q2"/>
<accession>A0AAW2E8Q2</accession>
<dbReference type="EMBL" id="JADYXP020000029">
    <property type="protein sequence ID" value="KAL0099113.1"/>
    <property type="molecule type" value="Genomic_DNA"/>
</dbReference>
<sequence>MGDSIPIKGRCFKNINSQKRRMPDVILHTKNVMIPVMKPILFKQSCDIPFLKNRHRIFRTQNCKGNPALFSEAPLRKLHNPLENSLEVKRNDRWKAKNQSTKYTILENTSPNIEKTSTSQNMRTSKELSLKEKNNRVRFLNTVLVQSGLVTDNKDLRKISSRSIKLSRKCNLPQMKESQTKHENISPPLPKIETLVSSVANKPDLSPSQSFYDMISTASTASASSLSSFKIEKMKTFVNIVNRERPRSDITSNHLYPSNSEYEINVLHYENDITSGNNISQLAQSHLKSINTDLSSTYNFHSTENHDNNFANQQSAMKSLTRDKDKTKSNVKYSWETDNWVPPSQRKGLDNPREMKIAEKNGENPYRCKIKYSWQVIGIGTQTSHTLLQNLLNNVGDNKSAYKMRVKYSWQIIGTSTQASLNDYNDPDYWNGILLTPSKNYNRNETEISNNKANRVKLYGFTRSSEERLKKCLILSNQQTQTFADKEIQADPTDCYAKYSWHHLIKQYLIPAVPYSEELPNINFNRPSNSCKEEIVEQISKLGYISRIEPVQIMNIEERPAGLFVKWHVTNPEYFAEEQTFVVEKANGEILDLASSKFKTVYIGPETSCFIRNIPVDRPVTLRIRIQADNGVAKSIHHVAKTSIPPYNWELDNKNYAITNNKKTVGKITNIISTLFSQGPQFDANHIIEFKFLEVSQEGRDDEGIALVYNPQGSHDTLKRAAALMITPKGKIFMDGEEKFMRLPSMRVGVVIMISAFRKSAHVLRVNIESENKCVTYDWRVQTPLYFAARFTEPKKWLLMIE</sequence>
<protein>
    <submittedName>
        <fullName evidence="1">Uncharacterized protein</fullName>
    </submittedName>
</protein>
<reference evidence="1 2" key="1">
    <citation type="submission" date="2023-03" db="EMBL/GenBank/DDBJ databases">
        <title>High recombination rates correlate with genetic variation in Cardiocondyla obscurior ants.</title>
        <authorList>
            <person name="Errbii M."/>
        </authorList>
    </citation>
    <scope>NUCLEOTIDE SEQUENCE [LARGE SCALE GENOMIC DNA]</scope>
    <source>
        <strain evidence="1">Alpha-2009</strain>
        <tissue evidence="1">Whole body</tissue>
    </source>
</reference>
<comment type="caution">
    <text evidence="1">The sequence shown here is derived from an EMBL/GenBank/DDBJ whole genome shotgun (WGS) entry which is preliminary data.</text>
</comment>
<keyword evidence="2" id="KW-1185">Reference proteome</keyword>
<organism evidence="1 2">
    <name type="scientific">Cardiocondyla obscurior</name>
    <dbReference type="NCBI Taxonomy" id="286306"/>
    <lineage>
        <taxon>Eukaryota</taxon>
        <taxon>Metazoa</taxon>
        <taxon>Ecdysozoa</taxon>
        <taxon>Arthropoda</taxon>
        <taxon>Hexapoda</taxon>
        <taxon>Insecta</taxon>
        <taxon>Pterygota</taxon>
        <taxon>Neoptera</taxon>
        <taxon>Endopterygota</taxon>
        <taxon>Hymenoptera</taxon>
        <taxon>Apocrita</taxon>
        <taxon>Aculeata</taxon>
        <taxon>Formicoidea</taxon>
        <taxon>Formicidae</taxon>
        <taxon>Myrmicinae</taxon>
        <taxon>Cardiocondyla</taxon>
    </lineage>
</organism>
<evidence type="ECO:0000313" key="1">
    <source>
        <dbReference type="EMBL" id="KAL0099113.1"/>
    </source>
</evidence>